<dbReference type="CDD" id="cd01834">
    <property type="entry name" value="SGNH_hydrolase_like_2"/>
    <property type="match status" value="1"/>
</dbReference>
<dbReference type="Proteomes" id="UP000248827">
    <property type="component" value="Unassembled WGS sequence"/>
</dbReference>
<dbReference type="InterPro" id="IPR013830">
    <property type="entry name" value="SGNH_hydro"/>
</dbReference>
<dbReference type="Gene3D" id="3.40.50.1110">
    <property type="entry name" value="SGNH hydrolase"/>
    <property type="match status" value="1"/>
</dbReference>
<organism evidence="2 4">
    <name type="scientific">Paenibacillus pabuli</name>
    <dbReference type="NCBI Taxonomy" id="1472"/>
    <lineage>
        <taxon>Bacteria</taxon>
        <taxon>Bacillati</taxon>
        <taxon>Bacillota</taxon>
        <taxon>Bacilli</taxon>
        <taxon>Bacillales</taxon>
        <taxon>Paenibacillaceae</taxon>
        <taxon>Paenibacillus</taxon>
    </lineage>
</organism>
<gene>
    <name evidence="3" type="ORF">DET54_10730</name>
    <name evidence="2" type="ORF">DET56_104414</name>
</gene>
<keyword evidence="5" id="KW-1185">Reference proteome</keyword>
<evidence type="ECO:0000259" key="1">
    <source>
        <dbReference type="Pfam" id="PF13472"/>
    </source>
</evidence>
<evidence type="ECO:0000313" key="2">
    <source>
        <dbReference type="EMBL" id="PWW42355.1"/>
    </source>
</evidence>
<dbReference type="SUPFAM" id="SSF52266">
    <property type="entry name" value="SGNH hydrolase"/>
    <property type="match status" value="1"/>
</dbReference>
<dbReference type="Pfam" id="PF13472">
    <property type="entry name" value="Lipase_GDSL_2"/>
    <property type="match status" value="1"/>
</dbReference>
<proteinExistence type="predicted"/>
<accession>A0A855YAP1</accession>
<dbReference type="PANTHER" id="PTHR30383:SF5">
    <property type="entry name" value="SGNH HYDROLASE-TYPE ESTERASE DOMAIN-CONTAINING PROTEIN"/>
    <property type="match status" value="1"/>
</dbReference>
<name>A0A855YAP1_9BACL</name>
<dbReference type="EMBL" id="QGTZ01000004">
    <property type="protein sequence ID" value="PWW42355.1"/>
    <property type="molecule type" value="Genomic_DNA"/>
</dbReference>
<reference evidence="2 4" key="1">
    <citation type="submission" date="2018-05" db="EMBL/GenBank/DDBJ databases">
        <title>Freshwater and sediment microbial communities from various areas in North America, analyzing microbe dynamics in response to fracking.</title>
        <authorList>
            <person name="Lamendella R."/>
        </authorList>
    </citation>
    <scope>NUCLEOTIDE SEQUENCE [LARGE SCALE GENOMIC DNA]</scope>
    <source>
        <strain evidence="2 4">DB-3</strain>
        <strain evidence="3 5">NG-13</strain>
    </source>
</reference>
<evidence type="ECO:0000313" key="4">
    <source>
        <dbReference type="Proteomes" id="UP000247078"/>
    </source>
</evidence>
<dbReference type="PANTHER" id="PTHR30383">
    <property type="entry name" value="THIOESTERASE 1/PROTEASE 1/LYSOPHOSPHOLIPASE L1"/>
    <property type="match status" value="1"/>
</dbReference>
<dbReference type="Proteomes" id="UP000247078">
    <property type="component" value="Unassembled WGS sequence"/>
</dbReference>
<dbReference type="GO" id="GO:0004622">
    <property type="term" value="F:phosphatidylcholine lysophospholipase activity"/>
    <property type="evidence" value="ECO:0007669"/>
    <property type="project" value="TreeGrafter"/>
</dbReference>
<sequence>MFSFYIQEGTVSIMSTHSSVILFQGDSITDGGRSRNDDPNHFLGHGYAYLISSKLGVELAAKQPTFYNRGISGDRASDLYARWNEDTFSLKPDLISILIGVNDAWRTVNGEPSGVTDRLGRAYRHLLEETRGVLPSTGLVLMEPFILKTGATVERWDTWQERIGHYQNLVRELASEFGAVWVPLQQTFNDALEQADAAYWLWDGVHPTAAGHELIARQWLSVVQNSPLAIG</sequence>
<protein>
    <submittedName>
        <fullName evidence="2">Lysophospholipase L1-like esterase</fullName>
    </submittedName>
</protein>
<feature type="domain" description="SGNH hydrolase-type esterase" evidence="1">
    <location>
        <begin position="25"/>
        <end position="214"/>
    </location>
</feature>
<evidence type="ECO:0000313" key="5">
    <source>
        <dbReference type="Proteomes" id="UP000248827"/>
    </source>
</evidence>
<evidence type="ECO:0000313" key="3">
    <source>
        <dbReference type="EMBL" id="RAI94495.1"/>
    </source>
</evidence>
<dbReference type="InterPro" id="IPR036514">
    <property type="entry name" value="SGNH_hydro_sf"/>
</dbReference>
<dbReference type="EMBL" id="QLLI01000007">
    <property type="protein sequence ID" value="RAI94495.1"/>
    <property type="molecule type" value="Genomic_DNA"/>
</dbReference>
<comment type="caution">
    <text evidence="2">The sequence shown here is derived from an EMBL/GenBank/DDBJ whole genome shotgun (WGS) entry which is preliminary data.</text>
</comment>
<dbReference type="AlphaFoldDB" id="A0A855YAP1"/>
<dbReference type="InterPro" id="IPR051532">
    <property type="entry name" value="Ester_Hydrolysis_Enzymes"/>
</dbReference>